<dbReference type="AlphaFoldDB" id="A0A6M8ENC0"/>
<dbReference type="GO" id="GO:0009307">
    <property type="term" value="P:DNA restriction-modification system"/>
    <property type="evidence" value="ECO:0007669"/>
    <property type="project" value="UniProtKB-KW"/>
</dbReference>
<evidence type="ECO:0000313" key="3">
    <source>
        <dbReference type="EMBL" id="QKE28541.1"/>
    </source>
</evidence>
<dbReference type="RefSeq" id="WP_172126116.1">
    <property type="nucleotide sequence ID" value="NZ_CP042652.1"/>
</dbReference>
<evidence type="ECO:0000313" key="4">
    <source>
        <dbReference type="Proteomes" id="UP000503483"/>
    </source>
</evidence>
<dbReference type="KEGG" id="paco:AACT_1370"/>
<dbReference type="GO" id="GO:0005524">
    <property type="term" value="F:ATP binding"/>
    <property type="evidence" value="ECO:0007669"/>
    <property type="project" value="UniProtKB-KW"/>
</dbReference>
<dbReference type="REBASE" id="396905">
    <property type="entry name" value="Pac52212ORF1368P"/>
</dbReference>
<dbReference type="SMART" id="SM00487">
    <property type="entry name" value="DEXDc"/>
    <property type="match status" value="1"/>
</dbReference>
<dbReference type="InterPro" id="IPR014001">
    <property type="entry name" value="Helicase_ATP-bd"/>
</dbReference>
<name>A0A6M8ENC0_9BACT</name>
<feature type="domain" description="Helicase ATP-binding" evidence="2">
    <location>
        <begin position="282"/>
        <end position="476"/>
    </location>
</feature>
<sequence length="966" mass="112230">MARHEKEKAFQKHICDYLINNHKYKKLNQANDIANDEYYIAKELLLEFISSTQETKLKALQKDYGKDSGDEIISALKDELNIKPLWKIMRDGFSVRKHEFKLFFPKPRSNTTDKSQKLYEQNSIKIKDELVIKGDKRIDIVLYLNGLPIITMELKHEDAGQYLEDAVLQYTKRNHKDKIYQLPFLHIALDTSEVKVATNPSSESNFLWFNQDLENKPITDGEYPVEYMYKEVLSFDSILSYLSFYLVYVPKSEKNEAFSIFPRYHQIRSTNRLYDDILNNFKTTNSIAGKYLINHSAGSGKTLTMSWTADKLHSLYKDSENKAFDMIFLLTDRKSLDKNISDELGNFTHLKDVVKYAKNGENLKKLIQEKSSIIVSTAQKFNIITEELKENSNLSKLRIAFIIDEAHRSQDGKTSTNVKSPFSEYETEKYDDPNDEIVDKIETLENKNITFIAYTATPSQRTVTLFEKPFDVYSEAQAIHEEYILDVASNIISYETLFNMDSKIALKNEKLYPKGVIKKALQQRAYEDEGLIQYKAEVMLRIFEEKIKDLINGKAKVMVVASSRVAGLTYFKILKEKIFQRKYNFPCKILYAFSNFTHPQTNDTISEYDINDLNAGELIEDRFEQDDYRILVVANKFQTGFNQPLLAGMFLDKSVNDINAVQTLSRLNRCAKGKNETVVVDFTNSVEKIFKAFNKYREGTPYEPQQPNYEKILELITQIKSYKLFSDDIIKEVLKYHDENSDALKMSLINKIRTNFNIVITDIEERVSFVYLLLKLNTQYQFLKSFFTFNKELENFIRFCEIIDTQLIKKGNESELLKALKNVGLTKANVIFHGEKKFENKKPKTRNGGGGNNTPPPKGTISSMLEDLKEEYKISDEEAIIIREICEEKLHDESILTTIHNNQDDEDYLRVYYSSELRASIVRSYEDRELDDKIIEPIYDDKGAILDTMTGTIISQELFNIGKLRY</sequence>
<proteinExistence type="predicted"/>
<dbReference type="Gene3D" id="3.90.1570.50">
    <property type="match status" value="1"/>
</dbReference>
<dbReference type="SUPFAM" id="SSF52540">
    <property type="entry name" value="P-loop containing nucleoside triphosphate hydrolases"/>
    <property type="match status" value="1"/>
</dbReference>
<dbReference type="GO" id="GO:0003677">
    <property type="term" value="F:DNA binding"/>
    <property type="evidence" value="ECO:0007669"/>
    <property type="project" value="UniProtKB-KW"/>
</dbReference>
<dbReference type="PROSITE" id="PS51192">
    <property type="entry name" value="HELICASE_ATP_BIND_1"/>
    <property type="match status" value="1"/>
</dbReference>
<keyword evidence="4" id="KW-1185">Reference proteome</keyword>
<accession>A0A6M8ENC0</accession>
<dbReference type="InterPro" id="IPR055180">
    <property type="entry name" value="HsdR_RecA-like_helicase_dom_2"/>
</dbReference>
<organism evidence="3 4">
    <name type="scientific">Arcobacter acticola</name>
    <dbReference type="NCBI Taxonomy" id="1849015"/>
    <lineage>
        <taxon>Bacteria</taxon>
        <taxon>Pseudomonadati</taxon>
        <taxon>Campylobacterota</taxon>
        <taxon>Epsilonproteobacteria</taxon>
        <taxon>Campylobacterales</taxon>
        <taxon>Arcobacteraceae</taxon>
        <taxon>Arcobacter</taxon>
    </lineage>
</organism>
<evidence type="ECO:0000259" key="2">
    <source>
        <dbReference type="PROSITE" id="PS51192"/>
    </source>
</evidence>
<dbReference type="InterPro" id="IPR040980">
    <property type="entry name" value="SWI2_SNF2"/>
</dbReference>
<gene>
    <name evidence="3" type="primary">hsdR1</name>
    <name evidence="3" type="ORF">AACT_1370</name>
</gene>
<dbReference type="InterPro" id="IPR007409">
    <property type="entry name" value="Restrct_endonuc_type1_HsdR_N"/>
</dbReference>
<reference evidence="3 4" key="1">
    <citation type="submission" date="2019-08" db="EMBL/GenBank/DDBJ databases">
        <title>Complete genome sequence of Arcobacter acticola.</title>
        <authorList>
            <person name="Miller W."/>
        </authorList>
    </citation>
    <scope>NUCLEOTIDE SEQUENCE [LARGE SCALE GENOMIC DNA]</scope>
    <source>
        <strain evidence="3 4">KCTC 52212</strain>
    </source>
</reference>
<dbReference type="Gene3D" id="3.40.50.300">
    <property type="entry name" value="P-loop containing nucleotide triphosphate hydrolases"/>
    <property type="match status" value="2"/>
</dbReference>
<protein>
    <submittedName>
        <fullName evidence="3">Type I restriction/modification system, restriction subunit</fullName>
    </submittedName>
</protein>
<dbReference type="InterPro" id="IPR027417">
    <property type="entry name" value="P-loop_NTPase"/>
</dbReference>
<dbReference type="PANTHER" id="PTHR42927:SF1">
    <property type="entry name" value="HELICASE SUPERFAMILY 1 AND 2 DOMAIN-CONTAINING PROTEIN"/>
    <property type="match status" value="1"/>
</dbReference>
<dbReference type="PANTHER" id="PTHR42927">
    <property type="entry name" value="HELICASE SUPERFAMILY 1 AND 2 DOMAIN-CONTAINING PROTEIN"/>
    <property type="match status" value="1"/>
</dbReference>
<dbReference type="Pfam" id="PF04313">
    <property type="entry name" value="HSDR_N"/>
    <property type="match status" value="1"/>
</dbReference>
<dbReference type="Pfam" id="PF18766">
    <property type="entry name" value="SWI2_SNF2"/>
    <property type="match status" value="1"/>
</dbReference>
<dbReference type="EMBL" id="CP042652">
    <property type="protein sequence ID" value="QKE28541.1"/>
    <property type="molecule type" value="Genomic_DNA"/>
</dbReference>
<evidence type="ECO:0000256" key="1">
    <source>
        <dbReference type="SAM" id="MobiDB-lite"/>
    </source>
</evidence>
<dbReference type="Pfam" id="PF22679">
    <property type="entry name" value="T1R_D3-like"/>
    <property type="match status" value="1"/>
</dbReference>
<dbReference type="GO" id="GO:0009035">
    <property type="term" value="F:type I site-specific deoxyribonuclease activity"/>
    <property type="evidence" value="ECO:0007669"/>
    <property type="project" value="UniProtKB-EC"/>
</dbReference>
<feature type="region of interest" description="Disordered" evidence="1">
    <location>
        <begin position="840"/>
        <end position="860"/>
    </location>
</feature>
<dbReference type="Proteomes" id="UP000503483">
    <property type="component" value="Chromosome"/>
</dbReference>